<accession>A0ABP6XU94</accession>
<dbReference type="EMBL" id="BAAAYR010000004">
    <property type="protein sequence ID" value="GAA3572754.1"/>
    <property type="molecule type" value="Genomic_DNA"/>
</dbReference>
<dbReference type="Proteomes" id="UP001500767">
    <property type="component" value="Unassembled WGS sequence"/>
</dbReference>
<keyword evidence="3" id="KW-0067">ATP-binding</keyword>
<keyword evidence="3" id="KW-0378">Hydrolase</keyword>
<proteinExistence type="predicted"/>
<organism evidence="3 4">
    <name type="scientific">Microlunatus spumicola</name>
    <dbReference type="NCBI Taxonomy" id="81499"/>
    <lineage>
        <taxon>Bacteria</taxon>
        <taxon>Bacillati</taxon>
        <taxon>Actinomycetota</taxon>
        <taxon>Actinomycetes</taxon>
        <taxon>Propionibacteriales</taxon>
        <taxon>Propionibacteriaceae</taxon>
        <taxon>Microlunatus</taxon>
    </lineage>
</organism>
<evidence type="ECO:0000256" key="1">
    <source>
        <dbReference type="SAM" id="MobiDB-lite"/>
    </source>
</evidence>
<comment type="caution">
    <text evidence="3">The sequence shown here is derived from an EMBL/GenBank/DDBJ whole genome shotgun (WGS) entry which is preliminary data.</text>
</comment>
<feature type="region of interest" description="Disordered" evidence="1">
    <location>
        <begin position="632"/>
        <end position="658"/>
    </location>
</feature>
<keyword evidence="3" id="KW-0547">Nucleotide-binding</keyword>
<dbReference type="GO" id="GO:0004386">
    <property type="term" value="F:helicase activity"/>
    <property type="evidence" value="ECO:0007669"/>
    <property type="project" value="UniProtKB-KW"/>
</dbReference>
<keyword evidence="4" id="KW-1185">Reference proteome</keyword>
<evidence type="ECO:0000313" key="3">
    <source>
        <dbReference type="EMBL" id="GAA3572754.1"/>
    </source>
</evidence>
<keyword evidence="3" id="KW-0347">Helicase</keyword>
<gene>
    <name evidence="3" type="ORF">GCM10022197_31880</name>
</gene>
<reference evidence="4" key="1">
    <citation type="journal article" date="2019" name="Int. J. Syst. Evol. Microbiol.">
        <title>The Global Catalogue of Microorganisms (GCM) 10K type strain sequencing project: providing services to taxonomists for standard genome sequencing and annotation.</title>
        <authorList>
            <consortium name="The Broad Institute Genomics Platform"/>
            <consortium name="The Broad Institute Genome Sequencing Center for Infectious Disease"/>
            <person name="Wu L."/>
            <person name="Ma J."/>
        </authorList>
    </citation>
    <scope>NUCLEOTIDE SEQUENCE [LARGE SCALE GENOMIC DNA]</scope>
    <source>
        <strain evidence="4">JCM 16540</strain>
    </source>
</reference>
<feature type="domain" description="Helicase XPB/Ssl2 N-terminal" evidence="2">
    <location>
        <begin position="484"/>
        <end position="606"/>
    </location>
</feature>
<evidence type="ECO:0000259" key="2">
    <source>
        <dbReference type="Pfam" id="PF13625"/>
    </source>
</evidence>
<dbReference type="PROSITE" id="PS52050">
    <property type="entry name" value="WYL"/>
    <property type="match status" value="1"/>
</dbReference>
<name>A0ABP6XU94_9ACTN</name>
<evidence type="ECO:0000313" key="4">
    <source>
        <dbReference type="Proteomes" id="UP001500767"/>
    </source>
</evidence>
<dbReference type="InterPro" id="IPR032830">
    <property type="entry name" value="XPB/Ssl2_N"/>
</dbReference>
<dbReference type="Pfam" id="PF13625">
    <property type="entry name" value="Helicase_C_3"/>
    <property type="match status" value="1"/>
</dbReference>
<protein>
    <submittedName>
        <fullName evidence="3">Helicase-associated domain-containing protein</fullName>
    </submittedName>
</protein>
<sequence length="749" mass="78190">MAVPGPPDAAGPACAAHVEPLGLSRVAAPARPRTLTESLRRWPVGAVEDLLRLRPDLTVPMPRDLSELASRATTSASTGRALDDLDAWQRLVAEALAALPDPTTLAELEALLGGSPDEVVAAVETLRARALAWGDDDGLHLVRTAREAFDPHPLGLAAPSRQPLEDAEVDAALAEATPAMHAVLDRLVWAPTGVARQADRVVGPAARGPVASLLAARLLRSLDGDTVVLPREVALRLREGRLTREPVPRQGPVLTGRTRPTTLVDRAAAGAALSLLDDVDLVARALEDSPFRPLRTGGLATRDLTGLVRSLGTDVVHATFVVELAAAAGLAAPGSSHGVLPTAAYDRWVTRPAAERWTTLARAWLAAPRWFARSSASGAHALGPEAESPSAPALRRVVLGLAVAAGPGTVLDPDDLGAALAWERPRLSRTPDAAVELSRDLWREASLLGFVALGAVSDFTPSLLADAPVPEALAVLFPEPVTELILQADLTAVAPGPLRHDVAADLRLLAAQESRGAASVYRFSADSVRRAMDAGWSAEDALGWLRDHASTPVPQPLEYLLGDVARRHGAVHVGPALSFVTSEDDAQLSTFLRHPQAAALGLRRLAPGVVVAAAEPDELLEALRDAGLSPVAEDAHGRGLPAPPVPRAPVTRLSTPAAPPRTADVAAAVVAADQRAATASTAAAALDDLRAATRDGLPVRVTWVENDGRSTQRDLAPLDLSAGLVRAVDRSNAQIVTIALSRIAAVEPV</sequence>